<evidence type="ECO:0000313" key="2">
    <source>
        <dbReference type="Proteomes" id="UP000078492"/>
    </source>
</evidence>
<sequence>MKPPKPAREYQISQVTEIPRASTGLDLINLQIEEFTNGKTQFLFDTGAAVTLEKLRNLKGDTLIYNKLIEIGDSTLKLYPYKIIRINPRCEAIIEVISTTNNTGVVQAEET</sequence>
<organism evidence="1 2">
    <name type="scientific">Trachymyrmex cornetzi</name>
    <dbReference type="NCBI Taxonomy" id="471704"/>
    <lineage>
        <taxon>Eukaryota</taxon>
        <taxon>Metazoa</taxon>
        <taxon>Ecdysozoa</taxon>
        <taxon>Arthropoda</taxon>
        <taxon>Hexapoda</taxon>
        <taxon>Insecta</taxon>
        <taxon>Pterygota</taxon>
        <taxon>Neoptera</taxon>
        <taxon>Endopterygota</taxon>
        <taxon>Hymenoptera</taxon>
        <taxon>Apocrita</taxon>
        <taxon>Aculeata</taxon>
        <taxon>Formicoidea</taxon>
        <taxon>Formicidae</taxon>
        <taxon>Myrmicinae</taxon>
        <taxon>Trachymyrmex</taxon>
    </lineage>
</organism>
<accession>A0A151JAA8</accession>
<keyword evidence="2" id="KW-1185">Reference proteome</keyword>
<dbReference type="Proteomes" id="UP000078492">
    <property type="component" value="Unassembled WGS sequence"/>
</dbReference>
<name>A0A151JAA8_9HYME</name>
<dbReference type="EMBL" id="KQ979289">
    <property type="protein sequence ID" value="KYN22010.1"/>
    <property type="molecule type" value="Genomic_DNA"/>
</dbReference>
<gene>
    <name evidence="1" type="ORF">ALC57_05603</name>
</gene>
<evidence type="ECO:0000313" key="1">
    <source>
        <dbReference type="EMBL" id="KYN22010.1"/>
    </source>
</evidence>
<proteinExistence type="predicted"/>
<reference evidence="1 2" key="1">
    <citation type="submission" date="2015-09" db="EMBL/GenBank/DDBJ databases">
        <title>Trachymyrmex cornetzi WGS genome.</title>
        <authorList>
            <person name="Nygaard S."/>
            <person name="Hu H."/>
            <person name="Boomsma J."/>
            <person name="Zhang G."/>
        </authorList>
    </citation>
    <scope>NUCLEOTIDE SEQUENCE [LARGE SCALE GENOMIC DNA]</scope>
    <source>
        <strain evidence="1">Tcor2-1</strain>
        <tissue evidence="1">Whole body</tissue>
    </source>
</reference>
<dbReference type="AlphaFoldDB" id="A0A151JAA8"/>
<protein>
    <submittedName>
        <fullName evidence="1">Uncharacterized protein</fullName>
    </submittedName>
</protein>